<dbReference type="PANTHER" id="PTHR11070:SF17">
    <property type="entry name" value="DNA HELICASE IV"/>
    <property type="match status" value="1"/>
</dbReference>
<dbReference type="OrthoDB" id="9787585at2"/>
<sequence>MEAKVHPKFEEEDIHLRETIQWIEEEEAFLQDYEEILKGEIAEIRKTVTTLMDERLIAKQQLHQIAAKNVENLKKIEGGPYFGRIDFQERNRDEIEEIYIGKFGLMDKEQDIPVVVDWRAPIADVYYSGLSKNVSYRAPYGEVRGIMHVKRRYEIHEGQLEQIFDEKVSEEIIEESLKGKGDFLTEALNKTTQGRLKEIVATIQDQQNRIIRSEMIKPLVVQGVAGSGKTTIALHRMAYLIYNNRRNMEEARYMVMAPNKLFLNYISDILPDLGVENVMQTTFEDWAMKLTGLTIDLERWSDPINQLTGKAAEVQEKIKLASKIKGSLLFKRVIDHRLLKLQENLLPKEDLSFEGIPLMGYGTLQEVFNTSNVHLSIDERIKKLQDYLKRKFKRELPEIRQQIENFYQEKIENLKGGTQNIDEIRPKIIEYYDERDKKIASVQQKLTDLVDTYMVKVKSVAPITFYCSLFEEPDEMRKAFGSKIGEEEIEVLCHREAERLKKGMLQPEDLGPLAYLQIRLSPHEDKKKYAHIVVDEAQDFDEFKMSILREFSMNDSFTFVGDLAQGIYSYRGIRDWKRSMERVFPDKEYNYHLLTTSYRSTIEIIELANAVIKLCSDLKAVLAEPILRHGERPKWIQCSSEAEMIEKVFVGIKTLHGEGMNSIAIICKDLEETGKAYNTLKEKLEDLHLITDQATDFQGGTVVIPSYLSKGLEFDGVILWNAAEESYTMNPIDIKLFYIGITRALHRLYLYNYGETSPVLKAVKGYVTV</sequence>
<gene>
    <name evidence="7" type="ORF">Gferi_08900</name>
</gene>
<dbReference type="SUPFAM" id="SSF52540">
    <property type="entry name" value="P-loop containing nucleoside triphosphate hydrolases"/>
    <property type="match status" value="1"/>
</dbReference>
<dbReference type="AlphaFoldDB" id="A0A1D8GFL5"/>
<dbReference type="KEGG" id="gfe:Gferi_08900"/>
<keyword evidence="2 5" id="KW-0378">Hydrolase</keyword>
<proteinExistence type="predicted"/>
<organism evidence="7 8">
    <name type="scientific">Geosporobacter ferrireducens</name>
    <dbReference type="NCBI Taxonomy" id="1424294"/>
    <lineage>
        <taxon>Bacteria</taxon>
        <taxon>Bacillati</taxon>
        <taxon>Bacillota</taxon>
        <taxon>Clostridia</taxon>
        <taxon>Peptostreptococcales</taxon>
        <taxon>Thermotaleaceae</taxon>
        <taxon>Geosporobacter</taxon>
    </lineage>
</organism>
<evidence type="ECO:0000256" key="1">
    <source>
        <dbReference type="ARBA" id="ARBA00022741"/>
    </source>
</evidence>
<protein>
    <recommendedName>
        <fullName evidence="6">UvrD-like helicase ATP-binding domain-containing protein</fullName>
    </recommendedName>
</protein>
<dbReference type="RefSeq" id="WP_069975649.1">
    <property type="nucleotide sequence ID" value="NZ_CP017269.1"/>
</dbReference>
<keyword evidence="1 5" id="KW-0547">Nucleotide-binding</keyword>
<evidence type="ECO:0000256" key="5">
    <source>
        <dbReference type="PROSITE-ProRule" id="PRU00560"/>
    </source>
</evidence>
<evidence type="ECO:0000313" key="8">
    <source>
        <dbReference type="Proteomes" id="UP000095743"/>
    </source>
</evidence>
<dbReference type="InterPro" id="IPR000212">
    <property type="entry name" value="DNA_helicase_UvrD/REP"/>
</dbReference>
<dbReference type="GO" id="GO:0005829">
    <property type="term" value="C:cytosol"/>
    <property type="evidence" value="ECO:0007669"/>
    <property type="project" value="TreeGrafter"/>
</dbReference>
<dbReference type="Proteomes" id="UP000095743">
    <property type="component" value="Chromosome"/>
</dbReference>
<dbReference type="InterPro" id="IPR027785">
    <property type="entry name" value="UvrD-like_helicase_C"/>
</dbReference>
<name>A0A1D8GFL5_9FIRM</name>
<dbReference type="STRING" id="1424294.Gferi_08900"/>
<dbReference type="InterPro" id="IPR014016">
    <property type="entry name" value="UvrD-like_ATP-bd"/>
</dbReference>
<evidence type="ECO:0000256" key="2">
    <source>
        <dbReference type="ARBA" id="ARBA00022801"/>
    </source>
</evidence>
<dbReference type="Pfam" id="PF13538">
    <property type="entry name" value="UvrD_C_2"/>
    <property type="match status" value="1"/>
</dbReference>
<evidence type="ECO:0000256" key="3">
    <source>
        <dbReference type="ARBA" id="ARBA00022806"/>
    </source>
</evidence>
<dbReference type="InterPro" id="IPR048228">
    <property type="entry name" value="HelD_bacillota"/>
</dbReference>
<dbReference type="Gene3D" id="3.40.50.300">
    <property type="entry name" value="P-loop containing nucleotide triphosphate hydrolases"/>
    <property type="match status" value="2"/>
</dbReference>
<evidence type="ECO:0000256" key="4">
    <source>
        <dbReference type="ARBA" id="ARBA00022840"/>
    </source>
</evidence>
<feature type="domain" description="UvrD-like helicase ATP-binding" evidence="6">
    <location>
        <begin position="202"/>
        <end position="601"/>
    </location>
</feature>
<dbReference type="PROSITE" id="PS51198">
    <property type="entry name" value="UVRD_HELICASE_ATP_BIND"/>
    <property type="match status" value="1"/>
</dbReference>
<evidence type="ECO:0000313" key="7">
    <source>
        <dbReference type="EMBL" id="AOT69687.1"/>
    </source>
</evidence>
<dbReference type="GO" id="GO:0016787">
    <property type="term" value="F:hydrolase activity"/>
    <property type="evidence" value="ECO:0007669"/>
    <property type="project" value="UniProtKB-UniRule"/>
</dbReference>
<evidence type="ECO:0000259" key="6">
    <source>
        <dbReference type="PROSITE" id="PS51198"/>
    </source>
</evidence>
<feature type="binding site" evidence="5">
    <location>
        <begin position="223"/>
        <end position="230"/>
    </location>
    <ligand>
        <name>ATP</name>
        <dbReference type="ChEBI" id="CHEBI:30616"/>
    </ligand>
</feature>
<dbReference type="NCBIfam" id="NF041464">
    <property type="entry name" value="HelD_BACSU"/>
    <property type="match status" value="1"/>
</dbReference>
<accession>A0A1D8GFL5</accession>
<dbReference type="GO" id="GO:0003677">
    <property type="term" value="F:DNA binding"/>
    <property type="evidence" value="ECO:0007669"/>
    <property type="project" value="InterPro"/>
</dbReference>
<reference evidence="7 8" key="1">
    <citation type="submission" date="2016-09" db="EMBL/GenBank/DDBJ databases">
        <title>Genomic analysis reveals versatility of anaerobic energy metabolism of Geosporobacter ferrireducens IRF9 of phylum Firmicutes.</title>
        <authorList>
            <person name="Kim S.-J."/>
        </authorList>
    </citation>
    <scope>NUCLEOTIDE SEQUENCE [LARGE SCALE GENOMIC DNA]</scope>
    <source>
        <strain evidence="7 8">IRF9</strain>
    </source>
</reference>
<dbReference type="GO" id="GO:0000725">
    <property type="term" value="P:recombinational repair"/>
    <property type="evidence" value="ECO:0007669"/>
    <property type="project" value="TreeGrafter"/>
</dbReference>
<dbReference type="PANTHER" id="PTHR11070">
    <property type="entry name" value="UVRD / RECB / PCRA DNA HELICASE FAMILY MEMBER"/>
    <property type="match status" value="1"/>
</dbReference>
<dbReference type="GO" id="GO:0005524">
    <property type="term" value="F:ATP binding"/>
    <property type="evidence" value="ECO:0007669"/>
    <property type="project" value="UniProtKB-UniRule"/>
</dbReference>
<keyword evidence="4 5" id="KW-0067">ATP-binding</keyword>
<keyword evidence="3 5" id="KW-0347">Helicase</keyword>
<keyword evidence="8" id="KW-1185">Reference proteome</keyword>
<dbReference type="GO" id="GO:0043138">
    <property type="term" value="F:3'-5' DNA helicase activity"/>
    <property type="evidence" value="ECO:0007669"/>
    <property type="project" value="TreeGrafter"/>
</dbReference>
<dbReference type="Pfam" id="PF00580">
    <property type="entry name" value="UvrD-helicase"/>
    <property type="match status" value="1"/>
</dbReference>
<dbReference type="EMBL" id="CP017269">
    <property type="protein sequence ID" value="AOT69687.1"/>
    <property type="molecule type" value="Genomic_DNA"/>
</dbReference>
<dbReference type="InterPro" id="IPR027417">
    <property type="entry name" value="P-loop_NTPase"/>
</dbReference>